<reference evidence="3" key="1">
    <citation type="submission" date="2025-08" db="UniProtKB">
        <authorList>
            <consortium name="RefSeq"/>
        </authorList>
    </citation>
    <scope>IDENTIFICATION</scope>
</reference>
<feature type="compositionally biased region" description="Polar residues" evidence="1">
    <location>
        <begin position="660"/>
        <end position="674"/>
    </location>
</feature>
<feature type="compositionally biased region" description="Pro residues" evidence="1">
    <location>
        <begin position="685"/>
        <end position="695"/>
    </location>
</feature>
<feature type="region of interest" description="Disordered" evidence="1">
    <location>
        <begin position="344"/>
        <end position="443"/>
    </location>
</feature>
<feature type="compositionally biased region" description="Low complexity" evidence="1">
    <location>
        <begin position="1145"/>
        <end position="1159"/>
    </location>
</feature>
<dbReference type="PANTHER" id="PTHR16222">
    <property type="entry name" value="ADP-RIBOSYLGLYCOHYDROLASE"/>
    <property type="match status" value="1"/>
</dbReference>
<protein>
    <submittedName>
        <fullName evidence="3">Mediator of DNA damage checkpoint protein 1</fullName>
    </submittedName>
</protein>
<gene>
    <name evidence="3" type="primary">LOC101563779</name>
</gene>
<dbReference type="GeneID" id="101563779"/>
<proteinExistence type="predicted"/>
<feature type="compositionally biased region" description="Basic and acidic residues" evidence="1">
    <location>
        <begin position="136"/>
        <end position="158"/>
    </location>
</feature>
<keyword evidence="2" id="KW-1185">Reference proteome</keyword>
<dbReference type="OrthoDB" id="10250509at2759"/>
<name>A0A6P6EF69_OCTDE</name>
<feature type="compositionally biased region" description="Basic and acidic residues" evidence="1">
    <location>
        <begin position="956"/>
        <end position="965"/>
    </location>
</feature>
<feature type="compositionally biased region" description="Polar residues" evidence="1">
    <location>
        <begin position="159"/>
        <end position="186"/>
    </location>
</feature>
<evidence type="ECO:0000256" key="1">
    <source>
        <dbReference type="SAM" id="MobiDB-lite"/>
    </source>
</evidence>
<feature type="region of interest" description="Disordered" evidence="1">
    <location>
        <begin position="133"/>
        <end position="203"/>
    </location>
</feature>
<feature type="region of interest" description="Disordered" evidence="1">
    <location>
        <begin position="930"/>
        <end position="978"/>
    </location>
</feature>
<accession>A0A6P6EF69</accession>
<feature type="region of interest" description="Disordered" evidence="1">
    <location>
        <begin position="104"/>
        <end position="123"/>
    </location>
</feature>
<feature type="compositionally biased region" description="Polar residues" evidence="1">
    <location>
        <begin position="1096"/>
        <end position="1116"/>
    </location>
</feature>
<sequence length="1257" mass="133420">MLATQQDTPGPRQHRDEAETRGTGGREWLGRCYPGVLCVLGPQRSYSDPWGSPESGKSCRDTVAMDAQVLRKKLGRAWAEAARALLGSLLLYVLDRTEGPLRVKDGEHRASRPALPQEASRRPTRFQLLQAKFMGKGREPPLKRTQEVGRLISKDRQGPSRSFVSTTISKLLEKTQGSASSPSQRPTAREKPRSGGPGGRSTVKTILKKFLAAEEKEAKEKDVHMLPRGPGPGAARGPLSRVGGRGNILSKLRERFEQSGCLHAEARVLPLRKEDRKSRALQRRTYRPEVRVLHMATMATSCTRTPPARFLACAAEPLPALSVATVVGSPHGWLSRCGKISHSDARRQAKTEASLSPGEGHTEPGGNKTPGMGLLSEGPREQREPSQSSVPQAMAPGGPHAAGTPQPESSCASLQDRALPGHPPTVALLGPADPRGARPVAKQRTVEPIAAGAADHTQGVEEGAGQGPQISMTVYSSEDEAESVLPDSEKEPLFATQQCLPTLQQEAKAYIPRARPAVWAAQRTQPGMASAQITVRLPVILRMPAPPTLQTSTLSQATWCLHVSQGEAVMDKITADRTDAPALDRLSKPGQMPESPLSSESGLQGALKGIGSMDPRASLTVLRPKPPSSLAGKVGPGSHAGPSGPTFSAYSGETRALLESNETQTHCEAPSSHQAPAWESYPGGGPHPAPAPAPVPAQLAPQERRSLLATPQDYRQPESCPCVDQSNHCGQEECPRSPTQAALPPGMAPGNPNQDLCKNKQSWLGDQPEAGIPTSRDTAAAGNISDPTVPLEGAQKTPLVAVQTVTQADTQALKNKAAELATLEENREDRAWTTHPCAAAVKGLPGKLVPSGPSMHRVGATEWSIQGSAQSHAPTWVPPTVISEDATNPCQALTASRLCTPNDSGASVPRASKENKDVCATEEDTLCNSVASQTPTARHSQKSLGYDLDQPWRPSTEPHARDSRPSPDTVYTPACPTGLAPTKEAWSAQLALELPAPDQQAKHRTVPKTKSASPASAGLEPSESHCGPVHSQQIGQWDSSQTMSTPVGQEDRGCKPEPWAAWDLAGNEKPTTREKPDTVRAQGQEHLPGPRVRRVSNPTQGDSTQAVGSPAAQSQGRARGPVAQARGQCGNQDKEAATASASRDPSAPGPSMGSLGSPGTRSLSQGDGGATACPSEPMASPIPPAPDVRSHQVPQAKAQVGAPDTLGTEMNWPGCERHRRLVHLAKYKAQSFSDQRAFDLSFRPRVLRASDTFEAPK</sequence>
<dbReference type="Proteomes" id="UP000515203">
    <property type="component" value="Unplaced"/>
</dbReference>
<dbReference type="RefSeq" id="XP_023570954.1">
    <property type="nucleotide sequence ID" value="XM_023715186.1"/>
</dbReference>
<dbReference type="AlphaFoldDB" id="A0A6P6EF69"/>
<evidence type="ECO:0000313" key="2">
    <source>
        <dbReference type="Proteomes" id="UP000515203"/>
    </source>
</evidence>
<feature type="region of interest" description="Disordered" evidence="1">
    <location>
        <begin position="996"/>
        <end position="1211"/>
    </location>
</feature>
<organism evidence="2 3">
    <name type="scientific">Octodon degus</name>
    <name type="common">Degu</name>
    <name type="synonym">Sciurus degus</name>
    <dbReference type="NCBI Taxonomy" id="10160"/>
    <lineage>
        <taxon>Eukaryota</taxon>
        <taxon>Metazoa</taxon>
        <taxon>Chordata</taxon>
        <taxon>Craniata</taxon>
        <taxon>Vertebrata</taxon>
        <taxon>Euteleostomi</taxon>
        <taxon>Mammalia</taxon>
        <taxon>Eutheria</taxon>
        <taxon>Euarchontoglires</taxon>
        <taxon>Glires</taxon>
        <taxon>Rodentia</taxon>
        <taxon>Hystricomorpha</taxon>
        <taxon>Octodontidae</taxon>
        <taxon>Octodon</taxon>
    </lineage>
</organism>
<dbReference type="InParanoid" id="A0A6P6EF69"/>
<feature type="region of interest" description="Disordered" evidence="1">
    <location>
        <begin position="217"/>
        <end position="242"/>
    </location>
</feature>
<feature type="region of interest" description="Disordered" evidence="1">
    <location>
        <begin position="583"/>
        <end position="792"/>
    </location>
</feature>
<dbReference type="InterPro" id="IPR050792">
    <property type="entry name" value="ADP-ribosylglycohydrolase"/>
</dbReference>
<feature type="compositionally biased region" description="Polar residues" evidence="1">
    <location>
        <begin position="751"/>
        <end position="764"/>
    </location>
</feature>
<feature type="region of interest" description="Disordered" evidence="1">
    <location>
        <begin position="1"/>
        <end position="25"/>
    </location>
</feature>
<feature type="compositionally biased region" description="Polar residues" evidence="1">
    <location>
        <begin position="1030"/>
        <end position="1047"/>
    </location>
</feature>
<evidence type="ECO:0000313" key="3">
    <source>
        <dbReference type="RefSeq" id="XP_023570954.1"/>
    </source>
</evidence>
<dbReference type="PANTHER" id="PTHR16222:SF23">
    <property type="entry name" value="INACTIVE ADP-RIBOSYLTRANSFERASE ARH2"/>
    <property type="match status" value="1"/>
</dbReference>